<sequence length="644" mass="72943">MHDQRPASAPEDVSHAVVRLYMCHHGAGYFFSDEVFVPLHVGRALTDRLLPFAGDDTGDNISAKNREYCELSAIYWMWKNAPPSDWLGVMHYRRLFDFRQTGRKLDRYGCIPVAELNDATRASFGLNAAQVLACLESNPGVDAILPRKWSVRSAGYATIRAHYGEAPYHHAADLELTRQVIAERHPDYLGAFDRYMADQSGYFTNMFIFRREIFDRYCAWLFSILFAVERRHDRSNYGPQARRVFGYLAERLLSVFLIGEIDRGLKILELDRVFFQSTPVSGVAATQGSDAMSGNVPQLMPLDGQDIITVVIAADDNFVPHLAALIQSITHSLAPDRGVEILILDGGITKTNRNALFVQTRGVSSVARLRFLDCSAMYREIAVHMHFSVATFFRIALGDILPRHSRVLYLDCDTIVLADISRLWDLDLGGACVAAAPDLIMKSFIKRNVLAFNEALPAGRYVRERLGLREDGRDYFQAGVLVFDLDRFRDLGIAPRALADLRSNQYWFLDQDVLNKYLQGHVKLLDTAWNCISTVAAILPGLDQNWREKALEDIQVPKIVHYAGQDAKPWNNAAAPLAQFYWYFLRQTVWYEQVCWGGQAHGRAVMPAPSGGRMLRAARMVWRRLPLGLRTRLWPLAQALKKKI</sequence>
<evidence type="ECO:0000313" key="5">
    <source>
        <dbReference type="EMBL" id="MBO1323820.1"/>
    </source>
</evidence>
<accession>A0A939HJD5</accession>
<reference evidence="5" key="1">
    <citation type="submission" date="2021-03" db="EMBL/GenBank/DDBJ databases">
        <title>The complete genome sequence of Acetobacter sp. TBRC 12339.</title>
        <authorList>
            <person name="Charoenyingcharoen P."/>
            <person name="Yukphan P."/>
        </authorList>
    </citation>
    <scope>NUCLEOTIDE SEQUENCE</scope>
    <source>
        <strain evidence="5">TBRC 12339</strain>
    </source>
</reference>
<dbReference type="PANTHER" id="PTHR13778">
    <property type="entry name" value="GLYCOSYLTRANSFERASE 8 DOMAIN-CONTAINING PROTEIN"/>
    <property type="match status" value="1"/>
</dbReference>
<dbReference type="InterPro" id="IPR002495">
    <property type="entry name" value="Glyco_trans_8"/>
</dbReference>
<dbReference type="Proteomes" id="UP000664073">
    <property type="component" value="Unassembled WGS sequence"/>
</dbReference>
<dbReference type="Pfam" id="PF14393">
    <property type="entry name" value="DUF4422"/>
    <property type="match status" value="1"/>
</dbReference>
<feature type="domain" description="DUF4422" evidence="4">
    <location>
        <begin position="19"/>
        <end position="257"/>
    </location>
</feature>
<dbReference type="CDD" id="cd04194">
    <property type="entry name" value="GT8_A4GalT_like"/>
    <property type="match status" value="1"/>
</dbReference>
<dbReference type="PANTHER" id="PTHR13778:SF47">
    <property type="entry name" value="LIPOPOLYSACCHARIDE 1,3-GALACTOSYLTRANSFERASE"/>
    <property type="match status" value="1"/>
</dbReference>
<proteinExistence type="predicted"/>
<evidence type="ECO:0000313" key="6">
    <source>
        <dbReference type="Proteomes" id="UP000664073"/>
    </source>
</evidence>
<dbReference type="GO" id="GO:0046872">
    <property type="term" value="F:metal ion binding"/>
    <property type="evidence" value="ECO:0007669"/>
    <property type="project" value="UniProtKB-KW"/>
</dbReference>
<keyword evidence="3" id="KW-0479">Metal-binding</keyword>
<evidence type="ECO:0000259" key="4">
    <source>
        <dbReference type="Pfam" id="PF14393"/>
    </source>
</evidence>
<evidence type="ECO:0000256" key="3">
    <source>
        <dbReference type="ARBA" id="ARBA00022723"/>
    </source>
</evidence>
<keyword evidence="1" id="KW-0328">Glycosyltransferase</keyword>
<dbReference type="AlphaFoldDB" id="A0A939HJD5"/>
<dbReference type="GO" id="GO:0016757">
    <property type="term" value="F:glycosyltransferase activity"/>
    <property type="evidence" value="ECO:0007669"/>
    <property type="project" value="UniProtKB-KW"/>
</dbReference>
<dbReference type="InterPro" id="IPR025536">
    <property type="entry name" value="DUF4422"/>
</dbReference>
<evidence type="ECO:0000256" key="1">
    <source>
        <dbReference type="ARBA" id="ARBA00022676"/>
    </source>
</evidence>
<evidence type="ECO:0000256" key="2">
    <source>
        <dbReference type="ARBA" id="ARBA00022679"/>
    </source>
</evidence>
<dbReference type="RefSeq" id="WP_207844379.1">
    <property type="nucleotide sequence ID" value="NZ_JAFVMH010000001.1"/>
</dbReference>
<dbReference type="InterPro" id="IPR050748">
    <property type="entry name" value="Glycosyltrans_8_dom-fam"/>
</dbReference>
<dbReference type="InterPro" id="IPR029044">
    <property type="entry name" value="Nucleotide-diphossugar_trans"/>
</dbReference>
<dbReference type="EMBL" id="JAFVMH010000001">
    <property type="protein sequence ID" value="MBO1323820.1"/>
    <property type="molecule type" value="Genomic_DNA"/>
</dbReference>
<protein>
    <submittedName>
        <fullName evidence="5">DUF4422 domain-containing protein</fullName>
    </submittedName>
</protein>
<keyword evidence="6" id="KW-1185">Reference proteome</keyword>
<dbReference type="Pfam" id="PF01501">
    <property type="entry name" value="Glyco_transf_8"/>
    <property type="match status" value="1"/>
</dbReference>
<gene>
    <name evidence="5" type="ORF">J2D77_01445</name>
</gene>
<organism evidence="5 6">
    <name type="scientific">Acetobacter garciniae</name>
    <dbReference type="NCBI Taxonomy" id="2817435"/>
    <lineage>
        <taxon>Bacteria</taxon>
        <taxon>Pseudomonadati</taxon>
        <taxon>Pseudomonadota</taxon>
        <taxon>Alphaproteobacteria</taxon>
        <taxon>Acetobacterales</taxon>
        <taxon>Acetobacteraceae</taxon>
        <taxon>Acetobacter</taxon>
    </lineage>
</organism>
<comment type="caution">
    <text evidence="5">The sequence shown here is derived from an EMBL/GenBank/DDBJ whole genome shotgun (WGS) entry which is preliminary data.</text>
</comment>
<keyword evidence="2" id="KW-0808">Transferase</keyword>
<dbReference type="SUPFAM" id="SSF53448">
    <property type="entry name" value="Nucleotide-diphospho-sugar transferases"/>
    <property type="match status" value="1"/>
</dbReference>
<dbReference type="Gene3D" id="3.90.550.10">
    <property type="entry name" value="Spore Coat Polysaccharide Biosynthesis Protein SpsA, Chain A"/>
    <property type="match status" value="1"/>
</dbReference>
<name>A0A939HJD5_9PROT</name>